<keyword evidence="4" id="KW-1185">Reference proteome</keyword>
<accession>A0A844Z166</accession>
<gene>
    <name evidence="3" type="ORF">GRI99_11070</name>
</gene>
<evidence type="ECO:0000313" key="4">
    <source>
        <dbReference type="Proteomes" id="UP000466966"/>
    </source>
</evidence>
<reference evidence="3 4" key="1">
    <citation type="submission" date="2019-12" db="EMBL/GenBank/DDBJ databases">
        <title>Genomic-based taxomic classification of the family Erythrobacteraceae.</title>
        <authorList>
            <person name="Xu L."/>
        </authorList>
    </citation>
    <scope>NUCLEOTIDE SEQUENCE [LARGE SCALE GENOMIC DNA]</scope>
    <source>
        <strain evidence="3 4">M0322</strain>
    </source>
</reference>
<dbReference type="Pfam" id="PF26061">
    <property type="entry name" value="DUF8021"/>
    <property type="match status" value="1"/>
</dbReference>
<evidence type="ECO:0000259" key="2">
    <source>
        <dbReference type="Pfam" id="PF26061"/>
    </source>
</evidence>
<dbReference type="InterPro" id="IPR058334">
    <property type="entry name" value="DUF8021"/>
</dbReference>
<dbReference type="EMBL" id="WTYV01000004">
    <property type="protein sequence ID" value="MXO72167.1"/>
    <property type="molecule type" value="Genomic_DNA"/>
</dbReference>
<feature type="signal peptide" evidence="1">
    <location>
        <begin position="1"/>
        <end position="24"/>
    </location>
</feature>
<feature type="domain" description="DUF8021" evidence="2">
    <location>
        <begin position="157"/>
        <end position="262"/>
    </location>
</feature>
<evidence type="ECO:0000313" key="3">
    <source>
        <dbReference type="EMBL" id="MXO72167.1"/>
    </source>
</evidence>
<organism evidence="3 4">
    <name type="scientific">Alteraurantiacibacter buctensis</name>
    <dbReference type="NCBI Taxonomy" id="1503981"/>
    <lineage>
        <taxon>Bacteria</taxon>
        <taxon>Pseudomonadati</taxon>
        <taxon>Pseudomonadota</taxon>
        <taxon>Alphaproteobacteria</taxon>
        <taxon>Sphingomonadales</taxon>
        <taxon>Erythrobacteraceae</taxon>
        <taxon>Alteraurantiacibacter</taxon>
    </lineage>
</organism>
<keyword evidence="1" id="KW-0732">Signal</keyword>
<dbReference type="OrthoDB" id="7401158at2"/>
<dbReference type="Proteomes" id="UP000466966">
    <property type="component" value="Unassembled WGS sequence"/>
</dbReference>
<proteinExistence type="predicted"/>
<protein>
    <recommendedName>
        <fullName evidence="2">DUF8021 domain-containing protein</fullName>
    </recommendedName>
</protein>
<dbReference type="AlphaFoldDB" id="A0A844Z166"/>
<name>A0A844Z166_9SPHN</name>
<feature type="chain" id="PRO_5032587929" description="DUF8021 domain-containing protein" evidence="1">
    <location>
        <begin position="25"/>
        <end position="281"/>
    </location>
</feature>
<comment type="caution">
    <text evidence="3">The sequence shown here is derived from an EMBL/GenBank/DDBJ whole genome shotgun (WGS) entry which is preliminary data.</text>
</comment>
<evidence type="ECO:0000256" key="1">
    <source>
        <dbReference type="SAM" id="SignalP"/>
    </source>
</evidence>
<sequence>MALKHVALVALGCAALGIAAPAAAQGACDRAQLQNLADLYITAQEAGEGFRVPMGEWVQYRENNRLSSMTFGGVLATPHEVDWHRSLLDTTTCAIFVQAIIDDPASPWVLGTKISTRGGLVNRYDVVTTTTGDWLFDAARTRQFAAAEDWAVIPEGQRNTRAEIIAAANAYLDRFADPAVEVPWADRCARLEGGLNTARDDDPMTCDVGIPQGIQLVDRDYIVDETLGAAAVRLRFGGPEGLADVHIFRVENGRISAIHTITNCNGQPNCGFPPMGEGPPA</sequence>
<dbReference type="RefSeq" id="WP_160772097.1">
    <property type="nucleotide sequence ID" value="NZ_WTYV01000004.1"/>
</dbReference>